<accession>A0A8S5U2S9</accession>
<name>A0A8S5U2S9_9CAUD</name>
<evidence type="ECO:0000259" key="1">
    <source>
        <dbReference type="Pfam" id="PF23911"/>
    </source>
</evidence>
<protein>
    <recommendedName>
        <fullName evidence="1">DUF7253 domain-containing protein</fullName>
    </recommendedName>
</protein>
<dbReference type="Pfam" id="PF23911">
    <property type="entry name" value="DUF7253"/>
    <property type="match status" value="1"/>
</dbReference>
<evidence type="ECO:0000313" key="2">
    <source>
        <dbReference type="EMBL" id="DAF88764.1"/>
    </source>
</evidence>
<reference evidence="2" key="1">
    <citation type="journal article" date="2021" name="Proc. Natl. Acad. Sci. U.S.A.">
        <title>A Catalog of Tens of Thousands of Viruses from Human Metagenomes Reveals Hidden Associations with Chronic Diseases.</title>
        <authorList>
            <person name="Tisza M.J."/>
            <person name="Buck C.B."/>
        </authorList>
    </citation>
    <scope>NUCLEOTIDE SEQUENCE</scope>
    <source>
        <strain evidence="2">CtXWf36</strain>
    </source>
</reference>
<dbReference type="EMBL" id="BK015994">
    <property type="protein sequence ID" value="DAF88764.1"/>
    <property type="molecule type" value="Genomic_DNA"/>
</dbReference>
<feature type="domain" description="DUF7253" evidence="1">
    <location>
        <begin position="1"/>
        <end position="105"/>
    </location>
</feature>
<organism evidence="2">
    <name type="scientific">Siphoviridae sp. ctXWf36</name>
    <dbReference type="NCBI Taxonomy" id="2825544"/>
    <lineage>
        <taxon>Viruses</taxon>
        <taxon>Duplodnaviria</taxon>
        <taxon>Heunggongvirae</taxon>
        <taxon>Uroviricota</taxon>
        <taxon>Caudoviricetes</taxon>
    </lineage>
</organism>
<dbReference type="InterPro" id="IPR055677">
    <property type="entry name" value="DUF7253"/>
</dbReference>
<sequence length="105" mass="11757">MGRFSGNIGFVETVEMSPGVFIPKVTERRCHGDIIARKVRLDSNGDSTNKDLTLSNDISIVADKFSKEHLGYMRYVVLHGLKWEIVSAVVEYPRIRLTLGGLYNG</sequence>
<proteinExistence type="predicted"/>